<protein>
    <submittedName>
        <fullName evidence="2">Exopolyphosphatase</fullName>
    </submittedName>
</protein>
<dbReference type="GO" id="GO:0006357">
    <property type="term" value="P:regulation of transcription by RNA polymerase II"/>
    <property type="evidence" value="ECO:0007669"/>
    <property type="project" value="TreeGrafter"/>
</dbReference>
<proteinExistence type="predicted"/>
<reference evidence="3" key="3">
    <citation type="submission" date="2021-06" db="EMBL/GenBank/DDBJ databases">
        <title>Genomic Description and Analysis of Intracellular Bacteria, Candidatus Berkiella cookevillensis and Candidatus Berkiella aquae.</title>
        <authorList>
            <person name="Kidane D.T."/>
            <person name="Mehari Y.T."/>
            <person name="Rice F.C."/>
            <person name="Arivett B.A."/>
            <person name="Farone A.L."/>
            <person name="Berk S.G."/>
            <person name="Farone M.B."/>
        </authorList>
    </citation>
    <scope>NUCLEOTIDE SEQUENCE</scope>
    <source>
        <strain evidence="3">HT99</strain>
    </source>
</reference>
<dbReference type="InterPro" id="IPR003695">
    <property type="entry name" value="Ppx_GppA_N"/>
</dbReference>
<dbReference type="InterPro" id="IPR050273">
    <property type="entry name" value="GppA/Ppx_hydrolase"/>
</dbReference>
<dbReference type="Pfam" id="PF02541">
    <property type="entry name" value="Ppx-GppA"/>
    <property type="match status" value="1"/>
</dbReference>
<dbReference type="PANTHER" id="PTHR30005:SF0">
    <property type="entry name" value="RETROGRADE REGULATION PROTEIN 2"/>
    <property type="match status" value="1"/>
</dbReference>
<dbReference type="RefSeq" id="WP_075066613.1">
    <property type="nucleotide sequence ID" value="NZ_LKAJ02000001.1"/>
</dbReference>
<name>A0A0Q9YY50_9GAMM</name>
<dbReference type="EMBL" id="LKAJ02000001">
    <property type="protein sequence ID" value="MCS5709971.1"/>
    <property type="molecule type" value="Genomic_DNA"/>
</dbReference>
<dbReference type="AlphaFoldDB" id="A0A0Q9YY50"/>
<evidence type="ECO:0000313" key="2">
    <source>
        <dbReference type="EMBL" id="KRG21075.1"/>
    </source>
</evidence>
<dbReference type="SUPFAM" id="SSF53067">
    <property type="entry name" value="Actin-like ATPase domain"/>
    <property type="match status" value="1"/>
</dbReference>
<dbReference type="PANTHER" id="PTHR30005">
    <property type="entry name" value="EXOPOLYPHOSPHATASE"/>
    <property type="match status" value="1"/>
</dbReference>
<sequence length="403" mass="44020">MDMLASNPETFAMDASQFLSPTFSTFIPTLPSTQETSNSIVACAAYDIGSGATKYMGALINVGNMTIEQIFSQGSFNVPYREDLHQSSNNQFSDLIQEMGLQALTQAHLQIEQDYVGQNLSGYGEIQHFAVATAAFRAADNGTFVAENFSDKLEMPINIISQEEEGKLAYYSALSKIPNNDTLPIVWDIGGGSMQLTFKDSSDTFHIMEGEMASQTFQALVTTHIKGAEDGSASPNPLNAANVDAAIELAKAHLQFDITSTEIISNQIKQETPIFAVGTVHNMVISPLCHLAGIESNADHYTKSDLRLAIELLTDKTDHDIVQLNHLPTLSLAKNQLTNLILVYAMMDLMGIEQVQTMKVSNVEGLMVMNATPPKLPIASPIFALDELDLIHSSSYRHFDIKC</sequence>
<accession>A0A0Q9YY50</accession>
<dbReference type="EMBL" id="LKAJ01000007">
    <property type="protein sequence ID" value="KRG21075.1"/>
    <property type="molecule type" value="Genomic_DNA"/>
</dbReference>
<evidence type="ECO:0000313" key="4">
    <source>
        <dbReference type="Proteomes" id="UP000051497"/>
    </source>
</evidence>
<reference evidence="3" key="2">
    <citation type="journal article" date="2016" name="Genome Announc.">
        <title>Draft Genome Sequences of Two Novel Amoeba-Resistant Intranuclear Bacteria, 'Candidatus Berkiella cookevillensis' and 'Candidatus Berkiella aquae'.</title>
        <authorList>
            <person name="Mehari Y.T."/>
            <person name="Arivett B.A."/>
            <person name="Farone A.L."/>
            <person name="Gunderson J.H."/>
            <person name="Farone M.B."/>
        </authorList>
    </citation>
    <scope>NUCLEOTIDE SEQUENCE</scope>
    <source>
        <strain evidence="3">HT99</strain>
    </source>
</reference>
<gene>
    <name evidence="3" type="ORF">HT99x_000875</name>
    <name evidence="2" type="ORF">HT99x_01995</name>
</gene>
<organism evidence="2">
    <name type="scientific">Candidatus Berkiella aquae</name>
    <dbReference type="NCBI Taxonomy" id="295108"/>
    <lineage>
        <taxon>Bacteria</taxon>
        <taxon>Pseudomonadati</taxon>
        <taxon>Pseudomonadota</taxon>
        <taxon>Gammaproteobacteria</taxon>
        <taxon>Candidatus Berkiellales</taxon>
        <taxon>Candidatus Berkiellaceae</taxon>
        <taxon>Candidatus Berkiella</taxon>
    </lineage>
</organism>
<keyword evidence="4" id="KW-1185">Reference proteome</keyword>
<evidence type="ECO:0000259" key="1">
    <source>
        <dbReference type="Pfam" id="PF02541"/>
    </source>
</evidence>
<dbReference type="Gene3D" id="3.30.420.40">
    <property type="match status" value="1"/>
</dbReference>
<dbReference type="Gene3D" id="3.30.420.150">
    <property type="entry name" value="Exopolyphosphatase. Domain 2"/>
    <property type="match status" value="1"/>
</dbReference>
<evidence type="ECO:0000313" key="3">
    <source>
        <dbReference type="EMBL" id="MCS5709971.1"/>
    </source>
</evidence>
<comment type="caution">
    <text evidence="2">The sequence shown here is derived from an EMBL/GenBank/DDBJ whole genome shotgun (WGS) entry which is preliminary data.</text>
</comment>
<dbReference type="Proteomes" id="UP000051497">
    <property type="component" value="Unassembled WGS sequence"/>
</dbReference>
<dbReference type="STRING" id="295108.HT99x_01995"/>
<dbReference type="InterPro" id="IPR043129">
    <property type="entry name" value="ATPase_NBD"/>
</dbReference>
<dbReference type="OrthoDB" id="6430150at2"/>
<reference evidence="2" key="1">
    <citation type="submission" date="2015-09" db="EMBL/GenBank/DDBJ databases">
        <title>Draft Genome Sequences of Two Novel Amoeba-resistant Intranuclear Bacteria, Candidatus Berkiella cookevillensis and Candidatus Berkiella aquae.</title>
        <authorList>
            <person name="Mehari Y.T."/>
            <person name="Arivett B.A."/>
            <person name="Farone A.L."/>
            <person name="Gunderson J.H."/>
            <person name="Farone M.B."/>
        </authorList>
    </citation>
    <scope>NUCLEOTIDE SEQUENCE [LARGE SCALE GENOMIC DNA]</scope>
    <source>
        <strain evidence="2">HT99</strain>
    </source>
</reference>
<feature type="domain" description="Ppx/GppA phosphatase N-terminal" evidence="1">
    <location>
        <begin position="130"/>
        <end position="203"/>
    </location>
</feature>